<dbReference type="EMBL" id="CP071517">
    <property type="protein sequence ID" value="QSX74264.1"/>
    <property type="molecule type" value="Genomic_DNA"/>
</dbReference>
<evidence type="ECO:0000256" key="1">
    <source>
        <dbReference type="ARBA" id="ARBA00022679"/>
    </source>
</evidence>
<keyword evidence="2 7" id="KW-0418">Kinase</keyword>
<evidence type="ECO:0000259" key="5">
    <source>
        <dbReference type="Pfam" id="PF02518"/>
    </source>
</evidence>
<dbReference type="GO" id="GO:0016301">
    <property type="term" value="F:kinase activity"/>
    <property type="evidence" value="ECO:0007669"/>
    <property type="project" value="UniProtKB-KW"/>
</dbReference>
<dbReference type="InterPro" id="IPR036890">
    <property type="entry name" value="HATPase_C_sf"/>
</dbReference>
<sequence length="367" mass="39817">MKERLRTLLQPLNLAGLFTLVAVGMALRWMPPERLPYGLALVVAFGALLLVTDMWPRVTWLRPVSIVLMPLIALTLIWLDPRPSVAPVLLVVWTAVMALTISLRTTMIAVVVVDIAYYFLLRSDDHSAPLTVVFIHGGFQAFAALCAWYAASAERARDALARVNADLLATRALLADSTRDNERLRVARELHDVAGHKLTAMTLNLRALAADPAFAGRQEIVVAQQLSSELLADIRGIVQAIRHDRGLDLGTALRALAAPLPRPSLRLSIDDSVHVTDPAVAEAILRLVQEALTNSIRHADADVVQVRLSCDAGRLHIRVEDDGCVRGVLREGNGLAGMRERIVAAGGSLDLSRSARGALRIEASLPA</sequence>
<keyword evidence="4" id="KW-0472">Membrane</keyword>
<dbReference type="InterPro" id="IPR011712">
    <property type="entry name" value="Sig_transdc_His_kin_sub3_dim/P"/>
</dbReference>
<evidence type="ECO:0000313" key="7">
    <source>
        <dbReference type="EMBL" id="QSX74264.1"/>
    </source>
</evidence>
<feature type="transmembrane region" description="Helical" evidence="4">
    <location>
        <begin position="132"/>
        <end position="151"/>
    </location>
</feature>
<keyword evidence="8" id="KW-1185">Reference proteome</keyword>
<dbReference type="PANTHER" id="PTHR24421:SF59">
    <property type="entry name" value="OXYGEN SENSOR HISTIDINE KINASE NREB"/>
    <property type="match status" value="1"/>
</dbReference>
<dbReference type="Pfam" id="PF02518">
    <property type="entry name" value="HATPase_c"/>
    <property type="match status" value="1"/>
</dbReference>
<keyword evidence="1" id="KW-0808">Transferase</keyword>
<dbReference type="CDD" id="cd16917">
    <property type="entry name" value="HATPase_UhpB-NarQ-NarX-like"/>
    <property type="match status" value="1"/>
</dbReference>
<evidence type="ECO:0000256" key="3">
    <source>
        <dbReference type="ARBA" id="ARBA00023012"/>
    </source>
</evidence>
<feature type="transmembrane region" description="Helical" evidence="4">
    <location>
        <begin position="91"/>
        <end position="120"/>
    </location>
</feature>
<gene>
    <name evidence="7" type="ORF">HIV01_013850</name>
</gene>
<dbReference type="RefSeq" id="WP_200608012.1">
    <property type="nucleotide sequence ID" value="NZ_CP071517.1"/>
</dbReference>
<evidence type="ECO:0000256" key="2">
    <source>
        <dbReference type="ARBA" id="ARBA00022777"/>
    </source>
</evidence>
<keyword evidence="3" id="KW-0902">Two-component regulatory system</keyword>
<keyword evidence="4" id="KW-0812">Transmembrane</keyword>
<feature type="transmembrane region" description="Helical" evidence="4">
    <location>
        <begin position="59"/>
        <end position="79"/>
    </location>
</feature>
<dbReference type="PANTHER" id="PTHR24421">
    <property type="entry name" value="NITRATE/NITRITE SENSOR PROTEIN NARX-RELATED"/>
    <property type="match status" value="1"/>
</dbReference>
<dbReference type="Pfam" id="PF07730">
    <property type="entry name" value="HisKA_3"/>
    <property type="match status" value="1"/>
</dbReference>
<proteinExistence type="predicted"/>
<keyword evidence="4" id="KW-1133">Transmembrane helix</keyword>
<feature type="transmembrane region" description="Helical" evidence="4">
    <location>
        <begin position="12"/>
        <end position="29"/>
    </location>
</feature>
<dbReference type="InterPro" id="IPR050482">
    <property type="entry name" value="Sensor_HK_TwoCompSys"/>
</dbReference>
<dbReference type="Gene3D" id="3.30.565.10">
    <property type="entry name" value="Histidine kinase-like ATPase, C-terminal domain"/>
    <property type="match status" value="1"/>
</dbReference>
<evidence type="ECO:0000313" key="8">
    <source>
        <dbReference type="Proteomes" id="UP000663400"/>
    </source>
</evidence>
<dbReference type="InterPro" id="IPR003594">
    <property type="entry name" value="HATPase_dom"/>
</dbReference>
<reference evidence="7 8" key="1">
    <citation type="submission" date="2021-02" db="EMBL/GenBank/DDBJ databases">
        <title>Lysobacter arenosi sp. nov., isolated from soil of gangwondo yeongwol, south Korea.</title>
        <authorList>
            <person name="Kim K.R."/>
            <person name="Kim K.H."/>
            <person name="Jeon C.O."/>
        </authorList>
    </citation>
    <scope>NUCLEOTIDE SEQUENCE [LARGE SCALE GENOMIC DNA]</scope>
    <source>
        <strain evidence="7 8">R7</strain>
    </source>
</reference>
<organism evidence="7 8">
    <name type="scientific">Lysobacter arenosi</name>
    <dbReference type="NCBI Taxonomy" id="2795387"/>
    <lineage>
        <taxon>Bacteria</taxon>
        <taxon>Pseudomonadati</taxon>
        <taxon>Pseudomonadota</taxon>
        <taxon>Gammaproteobacteria</taxon>
        <taxon>Lysobacterales</taxon>
        <taxon>Lysobacteraceae</taxon>
        <taxon>Lysobacter</taxon>
    </lineage>
</organism>
<dbReference type="Proteomes" id="UP000663400">
    <property type="component" value="Chromosome"/>
</dbReference>
<protein>
    <submittedName>
        <fullName evidence="7">Sensor histidine kinase</fullName>
    </submittedName>
</protein>
<accession>A0ABX7RBA7</accession>
<feature type="domain" description="Histidine kinase/HSP90-like ATPase" evidence="5">
    <location>
        <begin position="281"/>
        <end position="366"/>
    </location>
</feature>
<dbReference type="Gene3D" id="1.20.5.1930">
    <property type="match status" value="1"/>
</dbReference>
<dbReference type="SUPFAM" id="SSF55874">
    <property type="entry name" value="ATPase domain of HSP90 chaperone/DNA topoisomerase II/histidine kinase"/>
    <property type="match status" value="1"/>
</dbReference>
<feature type="transmembrane region" description="Helical" evidence="4">
    <location>
        <begin position="35"/>
        <end position="52"/>
    </location>
</feature>
<feature type="domain" description="Signal transduction histidine kinase subgroup 3 dimerisation and phosphoacceptor" evidence="6">
    <location>
        <begin position="182"/>
        <end position="244"/>
    </location>
</feature>
<name>A0ABX7RBA7_9GAMM</name>
<evidence type="ECO:0000259" key="6">
    <source>
        <dbReference type="Pfam" id="PF07730"/>
    </source>
</evidence>
<evidence type="ECO:0000256" key="4">
    <source>
        <dbReference type="SAM" id="Phobius"/>
    </source>
</evidence>